<dbReference type="Proteomes" id="UP000051086">
    <property type="component" value="Unassembled WGS sequence"/>
</dbReference>
<keyword evidence="4 8" id="KW-0032">Aminotransferase</keyword>
<dbReference type="Gene3D" id="3.40.640.10">
    <property type="entry name" value="Type I PLP-dependent aspartate aminotransferase-like (Major domain)"/>
    <property type="match status" value="1"/>
</dbReference>
<evidence type="ECO:0000313" key="13">
    <source>
        <dbReference type="Proteomes" id="UP000051887"/>
    </source>
</evidence>
<dbReference type="Pfam" id="PF00155">
    <property type="entry name" value="Aminotran_1_2"/>
    <property type="match status" value="1"/>
</dbReference>
<evidence type="ECO:0000256" key="1">
    <source>
        <dbReference type="ARBA" id="ARBA00001933"/>
    </source>
</evidence>
<dbReference type="InterPro" id="IPR050596">
    <property type="entry name" value="AspAT/PAT-like"/>
</dbReference>
<proteinExistence type="inferred from homology"/>
<dbReference type="OrthoDB" id="9763453at2"/>
<dbReference type="FunFam" id="3.40.640.10:FF:000033">
    <property type="entry name" value="Aspartate aminotransferase"/>
    <property type="match status" value="1"/>
</dbReference>
<feature type="domain" description="Aminotransferase class I/classII large" evidence="9">
    <location>
        <begin position="37"/>
        <end position="385"/>
    </location>
</feature>
<name>A0A0P1G7X9_9RHOB</name>
<reference evidence="10 12" key="1">
    <citation type="submission" date="2015-09" db="EMBL/GenBank/DDBJ databases">
        <authorList>
            <person name="Rodrigo-Torres L."/>
            <person name="Arahal D.R."/>
        </authorList>
    </citation>
    <scope>NUCLEOTIDE SEQUENCE [LARGE SCALE GENOMIC DNA]</scope>
    <source>
        <strain evidence="10 12">CECT 5118</strain>
    </source>
</reference>
<keyword evidence="5 8" id="KW-0808">Transferase</keyword>
<evidence type="ECO:0000256" key="4">
    <source>
        <dbReference type="ARBA" id="ARBA00022576"/>
    </source>
</evidence>
<evidence type="ECO:0000259" key="9">
    <source>
        <dbReference type="Pfam" id="PF00155"/>
    </source>
</evidence>
<dbReference type="InterPro" id="IPR015421">
    <property type="entry name" value="PyrdxlP-dep_Trfase_major"/>
</dbReference>
<dbReference type="InterPro" id="IPR004838">
    <property type="entry name" value="NHTrfase_class1_PyrdxlP-BS"/>
</dbReference>
<evidence type="ECO:0000313" key="12">
    <source>
        <dbReference type="Proteomes" id="UP000051086"/>
    </source>
</evidence>
<dbReference type="CDD" id="cd00609">
    <property type="entry name" value="AAT_like"/>
    <property type="match status" value="1"/>
</dbReference>
<dbReference type="AlphaFoldDB" id="A0A0P1G7X9"/>
<dbReference type="PROSITE" id="PS00105">
    <property type="entry name" value="AA_TRANSFER_CLASS_1"/>
    <property type="match status" value="1"/>
</dbReference>
<organism evidence="11 13">
    <name type="scientific">Thalassovita autumnalis</name>
    <dbReference type="NCBI Taxonomy" id="2072972"/>
    <lineage>
        <taxon>Bacteria</taxon>
        <taxon>Pseudomonadati</taxon>
        <taxon>Pseudomonadota</taxon>
        <taxon>Alphaproteobacteria</taxon>
        <taxon>Rhodobacterales</taxon>
        <taxon>Roseobacteraceae</taxon>
        <taxon>Thalassovita</taxon>
    </lineage>
</organism>
<dbReference type="Gene3D" id="3.90.1150.10">
    <property type="entry name" value="Aspartate Aminotransferase, domain 1"/>
    <property type="match status" value="1"/>
</dbReference>
<dbReference type="PANTHER" id="PTHR46383">
    <property type="entry name" value="ASPARTATE AMINOTRANSFERASE"/>
    <property type="match status" value="1"/>
</dbReference>
<keyword evidence="12" id="KW-1185">Reference proteome</keyword>
<evidence type="ECO:0000256" key="2">
    <source>
        <dbReference type="ARBA" id="ARBA00007441"/>
    </source>
</evidence>
<comment type="subunit">
    <text evidence="3">Homodimer.</text>
</comment>
<dbReference type="EMBL" id="CYSB01000036">
    <property type="protein sequence ID" value="CUH68857.1"/>
    <property type="molecule type" value="Genomic_DNA"/>
</dbReference>
<accession>A0A0P1G7X9</accession>
<dbReference type="GO" id="GO:0006520">
    <property type="term" value="P:amino acid metabolic process"/>
    <property type="evidence" value="ECO:0007669"/>
    <property type="project" value="InterPro"/>
</dbReference>
<dbReference type="RefSeq" id="WP_058242707.1">
    <property type="nucleotide sequence ID" value="NZ_CYSB01000036.1"/>
</dbReference>
<evidence type="ECO:0000256" key="6">
    <source>
        <dbReference type="ARBA" id="ARBA00022898"/>
    </source>
</evidence>
<gene>
    <name evidence="10" type="ORF">TL5118_02816</name>
    <name evidence="11" type="ORF">TL5120_01175</name>
</gene>
<dbReference type="GO" id="GO:0030170">
    <property type="term" value="F:pyridoxal phosphate binding"/>
    <property type="evidence" value="ECO:0007669"/>
    <property type="project" value="InterPro"/>
</dbReference>
<dbReference type="EC" id="2.6.1.-" evidence="8"/>
<comment type="similarity">
    <text evidence="2 8">Belongs to the class-I pyridoxal-phosphate-dependent aminotransferase family.</text>
</comment>
<dbReference type="PANTHER" id="PTHR46383:SF1">
    <property type="entry name" value="ASPARTATE AMINOTRANSFERASE"/>
    <property type="match status" value="1"/>
</dbReference>
<evidence type="ECO:0000256" key="7">
    <source>
        <dbReference type="ARBA" id="ARBA00049185"/>
    </source>
</evidence>
<evidence type="ECO:0000256" key="5">
    <source>
        <dbReference type="ARBA" id="ARBA00022679"/>
    </source>
</evidence>
<dbReference type="Proteomes" id="UP000051887">
    <property type="component" value="Unassembled WGS sequence"/>
</dbReference>
<comment type="catalytic activity">
    <reaction evidence="7">
        <text>L-aspartate + 2-oxoglutarate = oxaloacetate + L-glutamate</text>
        <dbReference type="Rhea" id="RHEA:21824"/>
        <dbReference type="ChEBI" id="CHEBI:16452"/>
        <dbReference type="ChEBI" id="CHEBI:16810"/>
        <dbReference type="ChEBI" id="CHEBI:29985"/>
        <dbReference type="ChEBI" id="CHEBI:29991"/>
        <dbReference type="EC" id="2.6.1.1"/>
    </reaction>
</comment>
<reference evidence="11 13" key="2">
    <citation type="submission" date="2015-09" db="EMBL/GenBank/DDBJ databases">
        <authorList>
            <consortium name="Swine Surveillance"/>
        </authorList>
    </citation>
    <scope>NUCLEOTIDE SEQUENCE [LARGE SCALE GENOMIC DNA]</scope>
    <source>
        <strain evidence="11 13">5120</strain>
    </source>
</reference>
<dbReference type="InterPro" id="IPR004839">
    <property type="entry name" value="Aminotransferase_I/II_large"/>
</dbReference>
<protein>
    <recommendedName>
        <fullName evidence="8">Aminotransferase</fullName>
        <ecNumber evidence="8">2.6.1.-</ecNumber>
    </recommendedName>
</protein>
<dbReference type="InterPro" id="IPR015422">
    <property type="entry name" value="PyrdxlP-dep_Trfase_small"/>
</dbReference>
<sequence length="392" mass="40790">MSASAQGFRRASRISAIQLSEIAQLSERAAALRAAGKDVVALSTGEPDFPTPPHVVEAAHQAALAGQTGYTATLGTPALRAAIAAEAGVSPAEVIVSTGAKQVLANAMLASLDPGDEVIMPAPYWTSYSDIVAMAGGSPVVVPCDMAQGFKLTPGQLQAAITPRSRWVMLNAPSNPSGAIYTPAEQAALAEVLRAHPQVMVLVDEIYAHLSYQPFTSFAEAAPDLKDRMLIVNGVSKAYAMTGWRIGWGIGPADMIRAMGAVQGQVTSGACSVSQAAALAALTGDQALLITRLEEMRQRRDRVVAALNAIEGIRCPAPDGAFYVFPDIRGAMAKGGFDTDADFCAALLDQQGLAIVPGRAFGLPGHARLSFAYAKEEIEAGLARIAAFVAAF</sequence>
<keyword evidence="6" id="KW-0663">Pyridoxal phosphate</keyword>
<dbReference type="SUPFAM" id="SSF53383">
    <property type="entry name" value="PLP-dependent transferases"/>
    <property type="match status" value="1"/>
</dbReference>
<comment type="cofactor">
    <cofactor evidence="1 8">
        <name>pyridoxal 5'-phosphate</name>
        <dbReference type="ChEBI" id="CHEBI:597326"/>
    </cofactor>
</comment>
<evidence type="ECO:0000313" key="11">
    <source>
        <dbReference type="EMBL" id="CUH71389.1"/>
    </source>
</evidence>
<evidence type="ECO:0000313" key="10">
    <source>
        <dbReference type="EMBL" id="CUH68857.1"/>
    </source>
</evidence>
<dbReference type="GO" id="GO:0004069">
    <property type="term" value="F:L-aspartate:2-oxoglutarate aminotransferase activity"/>
    <property type="evidence" value="ECO:0007669"/>
    <property type="project" value="UniProtKB-EC"/>
</dbReference>
<dbReference type="InterPro" id="IPR015424">
    <property type="entry name" value="PyrdxlP-dep_Trfase"/>
</dbReference>
<dbReference type="EMBL" id="CYSC01000020">
    <property type="protein sequence ID" value="CUH71389.1"/>
    <property type="molecule type" value="Genomic_DNA"/>
</dbReference>
<evidence type="ECO:0000256" key="3">
    <source>
        <dbReference type="ARBA" id="ARBA00011738"/>
    </source>
</evidence>
<evidence type="ECO:0000256" key="8">
    <source>
        <dbReference type="RuleBase" id="RU000481"/>
    </source>
</evidence>